<organism evidence="2 3">
    <name type="scientific">Micromonospora krabiensis</name>
    <dbReference type="NCBI Taxonomy" id="307121"/>
    <lineage>
        <taxon>Bacteria</taxon>
        <taxon>Bacillati</taxon>
        <taxon>Actinomycetota</taxon>
        <taxon>Actinomycetes</taxon>
        <taxon>Micromonosporales</taxon>
        <taxon>Micromonosporaceae</taxon>
        <taxon>Micromonospora</taxon>
    </lineage>
</organism>
<evidence type="ECO:0008006" key="4">
    <source>
        <dbReference type="Google" id="ProtNLM"/>
    </source>
</evidence>
<evidence type="ECO:0000313" key="2">
    <source>
        <dbReference type="EMBL" id="SBV25597.1"/>
    </source>
</evidence>
<evidence type="ECO:0000313" key="3">
    <source>
        <dbReference type="Proteomes" id="UP000199393"/>
    </source>
</evidence>
<dbReference type="EMBL" id="LT598496">
    <property type="protein sequence ID" value="SBV25597.1"/>
    <property type="molecule type" value="Genomic_DNA"/>
</dbReference>
<proteinExistence type="predicted"/>
<dbReference type="Proteomes" id="UP000199393">
    <property type="component" value="Chromosome I"/>
</dbReference>
<name>A0A1C3MZ32_9ACTN</name>
<evidence type="ECO:0000256" key="1">
    <source>
        <dbReference type="SAM" id="Phobius"/>
    </source>
</evidence>
<feature type="transmembrane region" description="Helical" evidence="1">
    <location>
        <begin position="21"/>
        <end position="41"/>
    </location>
</feature>
<protein>
    <recommendedName>
        <fullName evidence="4">DUF4878 domain-containing protein</fullName>
    </recommendedName>
</protein>
<keyword evidence="3" id="KW-1185">Reference proteome</keyword>
<dbReference type="AlphaFoldDB" id="A0A1C3MZ32"/>
<dbReference type="PATRIC" id="fig|307121.4.peg.1106"/>
<reference evidence="3" key="1">
    <citation type="submission" date="2016-06" db="EMBL/GenBank/DDBJ databases">
        <authorList>
            <person name="Varghese N."/>
        </authorList>
    </citation>
    <scope>NUCLEOTIDE SEQUENCE [LARGE SCALE GENOMIC DNA]</scope>
    <source>
        <strain evidence="3">DSM 45344</strain>
    </source>
</reference>
<gene>
    <name evidence="2" type="ORF">GA0070620_1074</name>
</gene>
<sequence>MGAVQSWSGPVRPRRPMRTGMVFAGVAVALCCVGVAGLGVWNLQVVTQAAGPVRETTDEFLRSVTVGDTDGAYDRLCEEARGKWSEVGFTSWVKTPPMVRDYEITDVSVSTRGGRPRGTVTVQITRDSGTIEERKLPVVQEGRHWRICGDPF</sequence>
<accession>A0A1C3MZ32</accession>
<keyword evidence="1" id="KW-0472">Membrane</keyword>
<dbReference type="STRING" id="307121.GA0070620_1074"/>
<keyword evidence="1" id="KW-0812">Transmembrane</keyword>
<keyword evidence="1" id="KW-1133">Transmembrane helix</keyword>